<proteinExistence type="predicted"/>
<keyword evidence="2" id="KW-1185">Reference proteome</keyword>
<evidence type="ECO:0000313" key="2">
    <source>
        <dbReference type="Proteomes" id="UP000664859"/>
    </source>
</evidence>
<comment type="caution">
    <text evidence="1">The sequence shown here is derived from an EMBL/GenBank/DDBJ whole genome shotgun (WGS) entry which is preliminary data.</text>
</comment>
<dbReference type="Proteomes" id="UP000664859">
    <property type="component" value="Unassembled WGS sequence"/>
</dbReference>
<reference evidence="1" key="1">
    <citation type="submission" date="2021-02" db="EMBL/GenBank/DDBJ databases">
        <title>First Annotated Genome of the Yellow-green Alga Tribonema minus.</title>
        <authorList>
            <person name="Mahan K.M."/>
        </authorList>
    </citation>
    <scope>NUCLEOTIDE SEQUENCE</scope>
    <source>
        <strain evidence="1">UTEX B ZZ1240</strain>
    </source>
</reference>
<name>A0A835YUG1_9STRA</name>
<dbReference type="EMBL" id="JAFCMP010000290">
    <property type="protein sequence ID" value="KAG5181862.1"/>
    <property type="molecule type" value="Genomic_DNA"/>
</dbReference>
<gene>
    <name evidence="1" type="ORF">JKP88DRAFT_246017</name>
</gene>
<sequence>MSAAKPLKCPELTAALTQHIQTELGGNLTKAGLKATVDAWFDAVLHRYETEFKPLEEAYNKDRDVAKARLNATSFRRWTKEPAQLSRRNEMDRVRKEKVAYSAHTLKQVMLESRHVMVAVDPRYDDIWDCKPSIYRVAKDQQIANTDMRRKPTEGGTLFEYKFGPMVAAANHILGKPLCLYPKVQFAVQLCSGRRSEEICNPEYTFIPHPDDEQKVIVSSLAKKQPGQVPKVDVPVLLLCNRDLWFAGLQWLRANMLACPSQSVTTWLMRPSSPFIDFDTALRARYQRGFGSHQLRHIYCAYTAAVLKTNFYTENANELLSHRSMLSSMF</sequence>
<evidence type="ECO:0000313" key="1">
    <source>
        <dbReference type="EMBL" id="KAG5181862.1"/>
    </source>
</evidence>
<dbReference type="AlphaFoldDB" id="A0A835YUG1"/>
<organism evidence="1 2">
    <name type="scientific">Tribonema minus</name>
    <dbReference type="NCBI Taxonomy" id="303371"/>
    <lineage>
        <taxon>Eukaryota</taxon>
        <taxon>Sar</taxon>
        <taxon>Stramenopiles</taxon>
        <taxon>Ochrophyta</taxon>
        <taxon>PX clade</taxon>
        <taxon>Xanthophyceae</taxon>
        <taxon>Tribonematales</taxon>
        <taxon>Tribonemataceae</taxon>
        <taxon>Tribonema</taxon>
    </lineage>
</organism>
<protein>
    <submittedName>
        <fullName evidence="1">Uncharacterized protein</fullName>
    </submittedName>
</protein>
<accession>A0A835YUG1</accession>